<accession>A0A0N4V3V5</accession>
<dbReference type="AlphaFoldDB" id="A0A0N4V3V5"/>
<dbReference type="SUPFAM" id="SSF56436">
    <property type="entry name" value="C-type lectin-like"/>
    <property type="match status" value="1"/>
</dbReference>
<sequence length="181" mass="20859">MKRFAAELERNPLSVEEKRSTSIHYVNTTTFWVGLRRWNGAWLWNYREKADAADLEGLKGLEELWDLTHKTKLVYSYNCGYPYNYTLREAEAICMAEGSRVLWLDSKTENLAIKKVTMGNSYWASLRLADELWSWPVPSSYTDNWLEGQPDGCCPSVDGLHIINGKDEWNGVDKEQNATVV</sequence>
<reference evidence="4" key="1">
    <citation type="submission" date="2017-02" db="UniProtKB">
        <authorList>
            <consortium name="WormBaseParasite"/>
        </authorList>
    </citation>
    <scope>IDENTIFICATION</scope>
</reference>
<feature type="domain" description="C-type lectin" evidence="1">
    <location>
        <begin position="75"/>
        <end position="181"/>
    </location>
</feature>
<dbReference type="EMBL" id="UXUI01007865">
    <property type="protein sequence ID" value="VDD89714.1"/>
    <property type="molecule type" value="Genomic_DNA"/>
</dbReference>
<name>A0A0N4V3V5_ENTVE</name>
<protein>
    <submittedName>
        <fullName evidence="4">C-type lectin domain-containing protein</fullName>
    </submittedName>
</protein>
<dbReference type="InterPro" id="IPR001304">
    <property type="entry name" value="C-type_lectin-like"/>
</dbReference>
<dbReference type="PROSITE" id="PS50041">
    <property type="entry name" value="C_TYPE_LECTIN_2"/>
    <property type="match status" value="1"/>
</dbReference>
<dbReference type="WBParaSite" id="EVEC_0000475301-mRNA-1">
    <property type="protein sequence ID" value="EVEC_0000475301-mRNA-1"/>
    <property type="gene ID" value="EVEC_0000475301"/>
</dbReference>
<dbReference type="CDD" id="cd00037">
    <property type="entry name" value="CLECT"/>
    <property type="match status" value="1"/>
</dbReference>
<dbReference type="InterPro" id="IPR016186">
    <property type="entry name" value="C-type_lectin-like/link_sf"/>
</dbReference>
<dbReference type="InterPro" id="IPR016187">
    <property type="entry name" value="CTDL_fold"/>
</dbReference>
<evidence type="ECO:0000313" key="3">
    <source>
        <dbReference type="Proteomes" id="UP000274131"/>
    </source>
</evidence>
<proteinExistence type="predicted"/>
<gene>
    <name evidence="2" type="ORF">EVEC_LOCUS4465</name>
</gene>
<keyword evidence="3" id="KW-1185">Reference proteome</keyword>
<dbReference type="Proteomes" id="UP000274131">
    <property type="component" value="Unassembled WGS sequence"/>
</dbReference>
<organism evidence="4">
    <name type="scientific">Enterobius vermicularis</name>
    <name type="common">Human pinworm</name>
    <dbReference type="NCBI Taxonomy" id="51028"/>
    <lineage>
        <taxon>Eukaryota</taxon>
        <taxon>Metazoa</taxon>
        <taxon>Ecdysozoa</taxon>
        <taxon>Nematoda</taxon>
        <taxon>Chromadorea</taxon>
        <taxon>Rhabditida</taxon>
        <taxon>Spirurina</taxon>
        <taxon>Oxyuridomorpha</taxon>
        <taxon>Oxyuroidea</taxon>
        <taxon>Oxyuridae</taxon>
        <taxon>Enterobius</taxon>
    </lineage>
</organism>
<evidence type="ECO:0000259" key="1">
    <source>
        <dbReference type="PROSITE" id="PS50041"/>
    </source>
</evidence>
<reference evidence="2 3" key="2">
    <citation type="submission" date="2018-10" db="EMBL/GenBank/DDBJ databases">
        <authorList>
            <consortium name="Pathogen Informatics"/>
        </authorList>
    </citation>
    <scope>NUCLEOTIDE SEQUENCE [LARGE SCALE GENOMIC DNA]</scope>
</reference>
<evidence type="ECO:0000313" key="2">
    <source>
        <dbReference type="EMBL" id="VDD89714.1"/>
    </source>
</evidence>
<evidence type="ECO:0000313" key="4">
    <source>
        <dbReference type="WBParaSite" id="EVEC_0000475301-mRNA-1"/>
    </source>
</evidence>
<dbReference type="Gene3D" id="3.10.100.10">
    <property type="entry name" value="Mannose-Binding Protein A, subunit A"/>
    <property type="match status" value="1"/>
</dbReference>